<accession>A0A2A5JKX7</accession>
<keyword evidence="3" id="KW-0413">Isomerase</keyword>
<evidence type="ECO:0000259" key="2">
    <source>
        <dbReference type="Pfam" id="PF01557"/>
    </source>
</evidence>
<dbReference type="OrthoDB" id="9805307at2"/>
<organism evidence="3 4">
    <name type="scientific">Pseudoalteromonas piscicida</name>
    <dbReference type="NCBI Taxonomy" id="43662"/>
    <lineage>
        <taxon>Bacteria</taxon>
        <taxon>Pseudomonadati</taxon>
        <taxon>Pseudomonadota</taxon>
        <taxon>Gammaproteobacteria</taxon>
        <taxon>Alteromonadales</taxon>
        <taxon>Pseudoalteromonadaceae</taxon>
        <taxon>Pseudoalteromonas</taxon>
    </lineage>
</organism>
<comment type="caution">
    <text evidence="3">The sequence shown here is derived from an EMBL/GenBank/DDBJ whole genome shotgun (WGS) entry which is preliminary data.</text>
</comment>
<dbReference type="GO" id="GO:0018773">
    <property type="term" value="F:acetylpyruvate hydrolase activity"/>
    <property type="evidence" value="ECO:0007669"/>
    <property type="project" value="TreeGrafter"/>
</dbReference>
<dbReference type="InterPro" id="IPR011234">
    <property type="entry name" value="Fumarylacetoacetase-like_C"/>
</dbReference>
<keyword evidence="3" id="KW-0378">Hydrolase</keyword>
<dbReference type="SUPFAM" id="SSF56529">
    <property type="entry name" value="FAH"/>
    <property type="match status" value="1"/>
</dbReference>
<evidence type="ECO:0000313" key="3">
    <source>
        <dbReference type="EMBL" id="PCK30027.1"/>
    </source>
</evidence>
<dbReference type="Proteomes" id="UP000228621">
    <property type="component" value="Unassembled WGS sequence"/>
</dbReference>
<feature type="domain" description="Fumarylacetoacetase-like C-terminal" evidence="2">
    <location>
        <begin position="18"/>
        <end position="210"/>
    </location>
</feature>
<dbReference type="Pfam" id="PF01557">
    <property type="entry name" value="FAA_hydrolase"/>
    <property type="match status" value="1"/>
</dbReference>
<dbReference type="NCBIfam" id="NF007967">
    <property type="entry name" value="PRK10691.1"/>
    <property type="match status" value="1"/>
</dbReference>
<evidence type="ECO:0000256" key="1">
    <source>
        <dbReference type="ARBA" id="ARBA00022723"/>
    </source>
</evidence>
<sequence>MYLHTDSKNNKINLPAGKVVCVGRNYVAHAKELDNPVPSSPLLFIKPATSLVPFDNTVTLNAALGQHHYEAELALLVGAKIDADTPEPLKHIVGIGLALDLTLRDLQSELKAQGHPWERAKAYDNSCPITPFVPCDTDQLSRNIEYRFWQNETLKQHGHSELMIFSIATLLQAITQYFTLSPGDVVLTGTPQGVGCLSQGDHLQLQLGDHTPWRAQLQLV</sequence>
<dbReference type="InterPro" id="IPR036663">
    <property type="entry name" value="Fumarylacetoacetase_C_sf"/>
</dbReference>
<keyword evidence="1" id="KW-0479">Metal-binding</keyword>
<dbReference type="Gene3D" id="3.90.850.10">
    <property type="entry name" value="Fumarylacetoacetase-like, C-terminal domain"/>
    <property type="match status" value="1"/>
</dbReference>
<dbReference type="AlphaFoldDB" id="A0A2A5JKX7"/>
<keyword evidence="4" id="KW-1185">Reference proteome</keyword>
<dbReference type="GO" id="GO:0016853">
    <property type="term" value="F:isomerase activity"/>
    <property type="evidence" value="ECO:0007669"/>
    <property type="project" value="UniProtKB-KW"/>
</dbReference>
<dbReference type="PANTHER" id="PTHR11820:SF7">
    <property type="entry name" value="ACYLPYRUVASE FAHD1, MITOCHONDRIAL"/>
    <property type="match status" value="1"/>
</dbReference>
<name>A0A2A5JKX7_PSEO7</name>
<reference evidence="4" key="1">
    <citation type="journal article" date="2019" name="Genome Announc.">
        <title>Draft Genome Sequence of Pseudoalteromonas piscicida Strain 36Y ROTHPW, an Hypersaline Seawater Isolate from the South Coast of Sonora, Mexico.</title>
        <authorList>
            <person name="Sanchez-Diaz R."/>
            <person name="Molina-Garza Z.J."/>
            <person name="Cruz-Suarez L.E."/>
            <person name="Selvin J."/>
            <person name="Kiran G.S."/>
            <person name="Ibarra-Gamez J.C."/>
            <person name="Gomez-Gil B."/>
            <person name="Galaviz-Silva L."/>
        </authorList>
    </citation>
    <scope>NUCLEOTIDE SEQUENCE [LARGE SCALE GENOMIC DNA]</scope>
    <source>
        <strain evidence="4">36Y_RITHPW</strain>
    </source>
</reference>
<proteinExistence type="predicted"/>
<evidence type="ECO:0000313" key="4">
    <source>
        <dbReference type="Proteomes" id="UP000228621"/>
    </source>
</evidence>
<dbReference type="EMBL" id="NKHF01000099">
    <property type="protein sequence ID" value="PCK30027.1"/>
    <property type="molecule type" value="Genomic_DNA"/>
</dbReference>
<gene>
    <name evidence="3" type="ORF">CEX98_19755</name>
</gene>
<dbReference type="PANTHER" id="PTHR11820">
    <property type="entry name" value="ACYLPYRUVASE"/>
    <property type="match status" value="1"/>
</dbReference>
<dbReference type="GO" id="GO:0046872">
    <property type="term" value="F:metal ion binding"/>
    <property type="evidence" value="ECO:0007669"/>
    <property type="project" value="UniProtKB-KW"/>
</dbReference>
<protein>
    <submittedName>
        <fullName evidence="3">Isomerase/hydrolase</fullName>
    </submittedName>
</protein>
<dbReference type="RefSeq" id="WP_099643721.1">
    <property type="nucleotide sequence ID" value="NZ_JAQPZX010000011.1"/>
</dbReference>